<protein>
    <submittedName>
        <fullName evidence="2">Uncharacterized protein</fullName>
    </submittedName>
</protein>
<reference evidence="2 3" key="1">
    <citation type="submission" date="2020-11" db="EMBL/GenBank/DDBJ databases">
        <title>Complete genome sequence unveiled secondary metabolic potentials in Streptomyces solisilvae HNM0141.</title>
        <authorList>
            <person name="Huang X."/>
        </authorList>
    </citation>
    <scope>NUCLEOTIDE SEQUENCE [LARGE SCALE GENOMIC DNA]</scope>
    <source>
        <strain evidence="2 3">HNM0141</strain>
    </source>
</reference>
<gene>
    <name evidence="2" type="ORF">I1A49_16650</name>
</gene>
<keyword evidence="3" id="KW-1185">Reference proteome</keyword>
<organism evidence="2 3">
    <name type="scientific">Streptomyces malaysiensis</name>
    <dbReference type="NCBI Taxonomy" id="92644"/>
    <lineage>
        <taxon>Bacteria</taxon>
        <taxon>Bacillati</taxon>
        <taxon>Actinomycetota</taxon>
        <taxon>Actinomycetes</taxon>
        <taxon>Kitasatosporales</taxon>
        <taxon>Streptomycetaceae</taxon>
        <taxon>Streptomyces</taxon>
        <taxon>Streptomyces violaceusniger group</taxon>
    </lineage>
</organism>
<evidence type="ECO:0000256" key="1">
    <source>
        <dbReference type="SAM" id="MobiDB-lite"/>
    </source>
</evidence>
<name>A0ABX6W4D1_STRMQ</name>
<proteinExistence type="predicted"/>
<evidence type="ECO:0000313" key="2">
    <source>
        <dbReference type="EMBL" id="QPI56355.1"/>
    </source>
</evidence>
<feature type="region of interest" description="Disordered" evidence="1">
    <location>
        <begin position="81"/>
        <end position="106"/>
    </location>
</feature>
<sequence>MTETTPAEAQEIEASDGYVAADLCGVTLHVKPAGQWRPSYLRALREGDYEGWAVGVMSAEDAATFVELDATFDEINEFTSAAMNSSGETPGKSGGRSRSSRTTRKR</sequence>
<evidence type="ECO:0000313" key="3">
    <source>
        <dbReference type="Proteomes" id="UP000663421"/>
    </source>
</evidence>
<accession>A0ABX6W4D1</accession>
<dbReference type="EMBL" id="CP065050">
    <property type="protein sequence ID" value="QPI56355.1"/>
    <property type="molecule type" value="Genomic_DNA"/>
</dbReference>
<dbReference type="Proteomes" id="UP000663421">
    <property type="component" value="Chromosome"/>
</dbReference>